<keyword evidence="8" id="KW-1185">Reference proteome</keyword>
<feature type="compositionally biased region" description="Basic and acidic residues" evidence="5">
    <location>
        <begin position="572"/>
        <end position="581"/>
    </location>
</feature>
<feature type="domain" description="BRCT" evidence="6">
    <location>
        <begin position="337"/>
        <end position="432"/>
    </location>
</feature>
<dbReference type="PROSITE" id="PS50172">
    <property type="entry name" value="BRCT"/>
    <property type="match status" value="1"/>
</dbReference>
<dbReference type="FunFam" id="3.40.50.10190:FF:000002">
    <property type="entry name" value="Pescadillo homolog"/>
    <property type="match status" value="1"/>
</dbReference>
<dbReference type="GO" id="GO:0000463">
    <property type="term" value="P:maturation of LSU-rRNA from tricistronic rRNA transcript (SSU-rRNA, 5.8S rRNA, LSU-rRNA)"/>
    <property type="evidence" value="ECO:0007669"/>
    <property type="project" value="TreeGrafter"/>
</dbReference>
<reference evidence="7" key="1">
    <citation type="submission" date="2023-07" db="EMBL/GenBank/DDBJ databases">
        <title>Chromosome-level genome assembly of Artemia franciscana.</title>
        <authorList>
            <person name="Jo E."/>
        </authorList>
    </citation>
    <scope>NUCLEOTIDE SEQUENCE</scope>
    <source>
        <tissue evidence="7">Whole body</tissue>
    </source>
</reference>
<dbReference type="Pfam" id="PF16589">
    <property type="entry name" value="BRCT_2"/>
    <property type="match status" value="1"/>
</dbReference>
<dbReference type="Proteomes" id="UP001187531">
    <property type="component" value="Unassembled WGS sequence"/>
</dbReference>
<feature type="region of interest" description="Disordered" evidence="5">
    <location>
        <begin position="474"/>
        <end position="541"/>
    </location>
</feature>
<evidence type="ECO:0000313" key="8">
    <source>
        <dbReference type="Proteomes" id="UP001187531"/>
    </source>
</evidence>
<accession>A0AA88HJY3</accession>
<dbReference type="InterPro" id="IPR036420">
    <property type="entry name" value="BRCT_dom_sf"/>
</dbReference>
<feature type="compositionally biased region" description="Basic and acidic residues" evidence="5">
    <location>
        <begin position="520"/>
        <end position="541"/>
    </location>
</feature>
<protein>
    <recommendedName>
        <fullName evidence="6">BRCT domain-containing protein</fullName>
    </recommendedName>
</protein>
<dbReference type="SMART" id="SM00292">
    <property type="entry name" value="BRCT"/>
    <property type="match status" value="1"/>
</dbReference>
<sequence length="589" mass="68697">KPLISKLDKTRARYKMGNKRLRKYSKGEAARFITRTRALRKLQLSLNDFRKLCILKGIYPREPRNRVRAQKGQHGAKTLYYVKDIRFLSHEPLMLKFREMKIFIRKLQHALNKNNKEAALRIEGNRPVFKLDHLVKERYPTFLDAIRDLDDCLSLCFLYASLPKGKGAPVQVTSMARRLTTEFMHYIIEAKALRKVFISIKGIYYQAEVKGQLVTWVVPHSLGYKAPDRGEVDLRVMKTFMDFYTYLLGFVNFRLYHSLNLIYPPKLGLSYETESSKSERTALDLENETIASLSQPLAKTPGAHSSEEEEIAMDDFKLNGDTAKLEEMKKEMELTKQLQHLFDGLKFYANREVPRESLVFIIRSCGGQVSWDKNIYEGATFDENDETVTHQIVDRPLGMIGKQFMSRYYIQPQWVFDCVNYRQLLPVEDYFPGATLPPHISPFVVERLGEYVPPEMETLKAAKAGETVRLTVPGAKKSEDESDVEDTEMEDEEVEEHESDVDISEEEASKVAKMKVKPGQVERVDKEKEKAQEDREHKRFGEMLMKRKHKRLYRNIMETKRKRANEARYLSRKREQAEEGKPKKKKRVQ</sequence>
<comment type="caution">
    <text evidence="7">The sequence shown here is derived from an EMBL/GenBank/DDBJ whole genome shotgun (WGS) entry which is preliminary data.</text>
</comment>
<dbReference type="GO" id="GO:0003723">
    <property type="term" value="F:RNA binding"/>
    <property type="evidence" value="ECO:0007669"/>
    <property type="project" value="TreeGrafter"/>
</dbReference>
<dbReference type="HAMAP" id="MF_03028">
    <property type="entry name" value="Pescadillo"/>
    <property type="match status" value="1"/>
</dbReference>
<evidence type="ECO:0000256" key="2">
    <source>
        <dbReference type="ARBA" id="ARBA00022517"/>
    </source>
</evidence>
<dbReference type="CDD" id="cd17709">
    <property type="entry name" value="BRCT_pescadillo_like"/>
    <property type="match status" value="1"/>
</dbReference>
<dbReference type="EMBL" id="JAVRJZ010000016">
    <property type="protein sequence ID" value="KAK2711724.1"/>
    <property type="molecule type" value="Genomic_DNA"/>
</dbReference>
<dbReference type="Pfam" id="PF06732">
    <property type="entry name" value="Pescadillo_N"/>
    <property type="match status" value="1"/>
</dbReference>
<dbReference type="PANTHER" id="PTHR12221">
    <property type="entry name" value="PESCADILLO - RELATED"/>
    <property type="match status" value="1"/>
</dbReference>
<keyword evidence="4" id="KW-0539">Nucleus</keyword>
<evidence type="ECO:0000259" key="6">
    <source>
        <dbReference type="PROSITE" id="PS50172"/>
    </source>
</evidence>
<dbReference type="Gene3D" id="3.40.50.10190">
    <property type="entry name" value="BRCT domain"/>
    <property type="match status" value="1"/>
</dbReference>
<keyword evidence="2" id="KW-0690">Ribosome biogenesis</keyword>
<name>A0AA88HJY3_ARTSF</name>
<dbReference type="InterPro" id="IPR010613">
    <property type="entry name" value="PES"/>
</dbReference>
<evidence type="ECO:0000313" key="7">
    <source>
        <dbReference type="EMBL" id="KAK2711724.1"/>
    </source>
</evidence>
<evidence type="ECO:0000256" key="3">
    <source>
        <dbReference type="ARBA" id="ARBA00022552"/>
    </source>
</evidence>
<feature type="region of interest" description="Disordered" evidence="5">
    <location>
        <begin position="559"/>
        <end position="589"/>
    </location>
</feature>
<proteinExistence type="inferred from homology"/>
<evidence type="ECO:0000256" key="1">
    <source>
        <dbReference type="ARBA" id="ARBA00004604"/>
    </source>
</evidence>
<dbReference type="GO" id="GO:0070545">
    <property type="term" value="C:PeBoW complex"/>
    <property type="evidence" value="ECO:0007669"/>
    <property type="project" value="TreeGrafter"/>
</dbReference>
<dbReference type="InterPro" id="IPR001357">
    <property type="entry name" value="BRCT_dom"/>
</dbReference>
<organism evidence="7 8">
    <name type="scientific">Artemia franciscana</name>
    <name type="common">Brine shrimp</name>
    <name type="synonym">Artemia sanfranciscana</name>
    <dbReference type="NCBI Taxonomy" id="6661"/>
    <lineage>
        <taxon>Eukaryota</taxon>
        <taxon>Metazoa</taxon>
        <taxon>Ecdysozoa</taxon>
        <taxon>Arthropoda</taxon>
        <taxon>Crustacea</taxon>
        <taxon>Branchiopoda</taxon>
        <taxon>Anostraca</taxon>
        <taxon>Artemiidae</taxon>
        <taxon>Artemia</taxon>
    </lineage>
</organism>
<comment type="subcellular location">
    <subcellularLocation>
        <location evidence="1">Nucleus</location>
        <location evidence="1">Nucleolus</location>
    </subcellularLocation>
</comment>
<gene>
    <name evidence="7" type="ORF">QYM36_012741</name>
</gene>
<dbReference type="AlphaFoldDB" id="A0AA88HJY3"/>
<dbReference type="PANTHER" id="PTHR12221:SF6">
    <property type="entry name" value="PESCADILLO HOMOLOG"/>
    <property type="match status" value="1"/>
</dbReference>
<feature type="non-terminal residue" evidence="7">
    <location>
        <position position="1"/>
    </location>
</feature>
<evidence type="ECO:0000256" key="5">
    <source>
        <dbReference type="SAM" id="MobiDB-lite"/>
    </source>
</evidence>
<dbReference type="SUPFAM" id="SSF52113">
    <property type="entry name" value="BRCT domain"/>
    <property type="match status" value="1"/>
</dbReference>
<keyword evidence="3" id="KW-0698">rRNA processing</keyword>
<evidence type="ECO:0000256" key="4">
    <source>
        <dbReference type="ARBA" id="ARBA00023242"/>
    </source>
</evidence>
<feature type="compositionally biased region" description="Acidic residues" evidence="5">
    <location>
        <begin position="480"/>
        <end position="506"/>
    </location>
</feature>